<dbReference type="Pfam" id="PF23007">
    <property type="entry name" value="DnaA_N-like_STI"/>
    <property type="match status" value="1"/>
</dbReference>
<keyword evidence="6 7" id="KW-0175">Coiled coil</keyword>
<feature type="region of interest" description="Disordered" evidence="8">
    <location>
        <begin position="96"/>
        <end position="132"/>
    </location>
</feature>
<dbReference type="Pfam" id="PF12169">
    <property type="entry name" value="DNA_pol3_gamma3"/>
    <property type="match status" value="1"/>
</dbReference>
<organism evidence="11 12">
    <name type="scientific">Aristolochia fimbriata</name>
    <name type="common">White veined hardy Dutchman's pipe vine</name>
    <dbReference type="NCBI Taxonomy" id="158543"/>
    <lineage>
        <taxon>Eukaryota</taxon>
        <taxon>Viridiplantae</taxon>
        <taxon>Streptophyta</taxon>
        <taxon>Embryophyta</taxon>
        <taxon>Tracheophyta</taxon>
        <taxon>Spermatophyta</taxon>
        <taxon>Magnoliopsida</taxon>
        <taxon>Magnoliidae</taxon>
        <taxon>Piperales</taxon>
        <taxon>Aristolochiaceae</taxon>
        <taxon>Aristolochia</taxon>
    </lineage>
</organism>
<evidence type="ECO:0000256" key="3">
    <source>
        <dbReference type="ARBA" id="ARBA00022741"/>
    </source>
</evidence>
<feature type="domain" description="STICHEL DnaA-N-like alpha-beta" evidence="10">
    <location>
        <begin position="862"/>
        <end position="942"/>
    </location>
</feature>
<protein>
    <recommendedName>
        <fullName evidence="13">DNA polymerase III gamma subunit domain-containing protein</fullName>
    </recommendedName>
</protein>
<dbReference type="GO" id="GO:0003677">
    <property type="term" value="F:DNA binding"/>
    <property type="evidence" value="ECO:0007669"/>
    <property type="project" value="InterPro"/>
</dbReference>
<dbReference type="GO" id="GO:0005524">
    <property type="term" value="F:ATP binding"/>
    <property type="evidence" value="ECO:0007669"/>
    <property type="project" value="UniProtKB-KW"/>
</dbReference>
<evidence type="ECO:0000259" key="10">
    <source>
        <dbReference type="Pfam" id="PF23007"/>
    </source>
</evidence>
<sequence>MSSACVDPSGLHLKRELTALRKARFLRDPETSSSWRSPLSLRSVATTSNWKYRNGTREIINGRNMSFGLFEPEFSLPSKSESNHKKIFLYNWRQQSGKSSDSGAKVNQDNQSGSAPRSTEDTQSEALKEDSRSDTYLDDLTMSFRVKEANLETSTRRVVKKFEKYAAPKQKAIRNSLIAKKLDLTSSSLGVLNSVDQSDDTEYSNSEDLQLPPRNFTRKPAYPSRSASPLLSGHENWSHSSKIFRTSRREDSSYSYTPASTSSYNRRIDRCASTVESWDGTTASFDGDEIDQLDLSRSQGCGIPCYWSKKTKYRGCGSCYSPSLSDTIRRKGSSIFCGSQTLLYSKRKSPASHKIKSYPKSSHSLPLLTNGCDGGVGSSRNSTSDELSTNFGELDLEASSRLDGRRWSSCRSQDGLELAVTAAADEINPDNRSLSQKYKPRLFQELVGQSLAVQSLQNTIIRGKIAPFYLFQGPRGTGKTSAATIFSKALNCLAAGETKPCGFCRECSDFAGNSTRTIEVDATNKKGINRVKRHLKSLSLGQPLSYYRIFIIKECHLLPPKTWTTFLKFIERSQPRVVFIFITPEFENLLRSVTTRCQKYIFLKIKDTDMVTRLRKLAAEENLDVEPDALDLIAQNSDGSLQDAEMMLEQLSLLGRRITTSLVNDFVGVVSDEKLLDLLELAMSSDTAETVKRARELLDSGVDPMALMSQLAGLIMDIIAGTYHLADAKGSGSFFSGLSLSEIELERLKRALKILSEAEKQLRQSSERSTWFTAALLQLGSGSSSDTTYSCSSSKQSLKKAKDDFSDSTTEGGKNPDKHALRRSRSASIFRSSSPIGDKSSSMSMAEHLKINASATSFSGIGRDKLDEIWKRCIEKCHSKTLRQILCSHGKLVSILEAEGVLIAYIAFWDEDIKSRAERFLSSITNSIEIVVRHNVEVRIGLLPNNISLHVKPIELSNFIGAHHLEKGNLSMQQKADNNGVVSSNQELEGPIIETKKNTDSSCDVSVPLRRSFENIGNIHTTAEAPQEFQAQRIHEAIDEQRLESAWLQAAEKGTPGSMSRFKPERNQVLPQDGLYHQKETGSMMALTVSSKNWEDDMNNEMKTLKVNGSRVQQKEQSTKRVDHYPMSPSLLHTGSFAANLDNETMGYESGPGCNGLFCWKTSRTQTGKVKQGTRVRSHKSAHFSLFGQCRKSKPTESRFVK</sequence>
<feature type="region of interest" description="Disordered" evidence="8">
    <location>
        <begin position="1108"/>
        <end position="1127"/>
    </location>
</feature>
<dbReference type="NCBIfam" id="TIGR01128">
    <property type="entry name" value="holA"/>
    <property type="match status" value="1"/>
</dbReference>
<evidence type="ECO:0000256" key="6">
    <source>
        <dbReference type="ARBA" id="ARBA00023054"/>
    </source>
</evidence>
<reference evidence="11 12" key="1">
    <citation type="submission" date="2021-07" db="EMBL/GenBank/DDBJ databases">
        <title>The Aristolochia fimbriata genome: insights into angiosperm evolution, floral development and chemical biosynthesis.</title>
        <authorList>
            <person name="Jiao Y."/>
        </authorList>
    </citation>
    <scope>NUCLEOTIDE SEQUENCE [LARGE SCALE GENOMIC DNA]</scope>
    <source>
        <strain evidence="11">IBCAS-2021</strain>
        <tissue evidence="11">Leaf</tissue>
    </source>
</reference>
<proteinExistence type="inferred from homology"/>
<dbReference type="InterPro" id="IPR012763">
    <property type="entry name" value="DNA_pol_III_sug/sutau_N"/>
</dbReference>
<dbReference type="PANTHER" id="PTHR11669:SF63">
    <property type="entry name" value="PROTEIN STICHEL"/>
    <property type="match status" value="1"/>
</dbReference>
<evidence type="ECO:0000256" key="7">
    <source>
        <dbReference type="SAM" id="Coils"/>
    </source>
</evidence>
<dbReference type="NCBIfam" id="TIGR02397">
    <property type="entry name" value="dnaX_nterm"/>
    <property type="match status" value="1"/>
</dbReference>
<comment type="caution">
    <text evidence="11">The sequence shown here is derived from an EMBL/GenBank/DDBJ whole genome shotgun (WGS) entry which is preliminary data.</text>
</comment>
<dbReference type="InterPro" id="IPR027417">
    <property type="entry name" value="P-loop_NTPase"/>
</dbReference>
<keyword evidence="12" id="KW-1185">Reference proteome</keyword>
<dbReference type="Proteomes" id="UP000825729">
    <property type="component" value="Unassembled WGS sequence"/>
</dbReference>
<dbReference type="GO" id="GO:0003689">
    <property type="term" value="F:DNA clamp loader activity"/>
    <property type="evidence" value="ECO:0007669"/>
    <property type="project" value="TreeGrafter"/>
</dbReference>
<dbReference type="SUPFAM" id="SSF52540">
    <property type="entry name" value="P-loop containing nucleoside triphosphate hydrolases"/>
    <property type="match status" value="1"/>
</dbReference>
<feature type="domain" description="DNA polymerase III gamma subunit" evidence="9">
    <location>
        <begin position="659"/>
        <end position="781"/>
    </location>
</feature>
<dbReference type="InterPro" id="IPR050238">
    <property type="entry name" value="DNA_Rep/Repair_Clamp_Loader"/>
</dbReference>
<dbReference type="GO" id="GO:0046872">
    <property type="term" value="F:metal ion binding"/>
    <property type="evidence" value="ECO:0007669"/>
    <property type="project" value="UniProtKB-KW"/>
</dbReference>
<dbReference type="Gene3D" id="1.20.272.10">
    <property type="match status" value="1"/>
</dbReference>
<dbReference type="SUPFAM" id="SSF48019">
    <property type="entry name" value="post-AAA+ oligomerization domain-like"/>
    <property type="match status" value="1"/>
</dbReference>
<dbReference type="PANTHER" id="PTHR11669">
    <property type="entry name" value="REPLICATION FACTOR C / DNA POLYMERASE III GAMMA-TAU SUBUNIT"/>
    <property type="match status" value="1"/>
</dbReference>
<dbReference type="AlphaFoldDB" id="A0AAV7F7I3"/>
<dbReference type="InterPro" id="IPR005790">
    <property type="entry name" value="DNA_polIII_delta"/>
</dbReference>
<evidence type="ECO:0008006" key="13">
    <source>
        <dbReference type="Google" id="ProtNLM"/>
    </source>
</evidence>
<evidence type="ECO:0000256" key="2">
    <source>
        <dbReference type="ARBA" id="ARBA00022723"/>
    </source>
</evidence>
<evidence type="ECO:0000313" key="11">
    <source>
        <dbReference type="EMBL" id="KAG9457117.1"/>
    </source>
</evidence>
<comment type="similarity">
    <text evidence="1">Belongs to the DnaX/STICHEL family.</text>
</comment>
<evidence type="ECO:0000256" key="5">
    <source>
        <dbReference type="ARBA" id="ARBA00022840"/>
    </source>
</evidence>
<evidence type="ECO:0000256" key="8">
    <source>
        <dbReference type="SAM" id="MobiDB-lite"/>
    </source>
</evidence>
<dbReference type="InterPro" id="IPR054506">
    <property type="entry name" value="DnaA_N-like_STI"/>
</dbReference>
<dbReference type="GO" id="GO:0003887">
    <property type="term" value="F:DNA-directed DNA polymerase activity"/>
    <property type="evidence" value="ECO:0007669"/>
    <property type="project" value="InterPro"/>
</dbReference>
<name>A0AAV7F7I3_ARIFI</name>
<dbReference type="GO" id="GO:0006281">
    <property type="term" value="P:DNA repair"/>
    <property type="evidence" value="ECO:0007669"/>
    <property type="project" value="TreeGrafter"/>
</dbReference>
<evidence type="ECO:0000256" key="1">
    <source>
        <dbReference type="ARBA" id="ARBA00006360"/>
    </source>
</evidence>
<keyword evidence="2" id="KW-0479">Metal-binding</keyword>
<dbReference type="InterPro" id="IPR022754">
    <property type="entry name" value="DNA_pol_III_gamma-3"/>
</dbReference>
<feature type="coiled-coil region" evidence="7">
    <location>
        <begin position="738"/>
        <end position="768"/>
    </location>
</feature>
<dbReference type="InterPro" id="IPR008921">
    <property type="entry name" value="DNA_pol3_clamp-load_cplx_C"/>
</dbReference>
<feature type="region of interest" description="Disordered" evidence="8">
    <location>
        <begin position="195"/>
        <end position="235"/>
    </location>
</feature>
<dbReference type="FunFam" id="1.10.8.60:FF:000013">
    <property type="entry name" value="DNA polymerase III subunit gamma/tau"/>
    <property type="match status" value="1"/>
</dbReference>
<feature type="compositionally biased region" description="Basic and acidic residues" evidence="8">
    <location>
        <begin position="1113"/>
        <end position="1124"/>
    </location>
</feature>
<evidence type="ECO:0000256" key="4">
    <source>
        <dbReference type="ARBA" id="ARBA00022833"/>
    </source>
</evidence>
<evidence type="ECO:0000313" key="12">
    <source>
        <dbReference type="Proteomes" id="UP000825729"/>
    </source>
</evidence>
<keyword evidence="5" id="KW-0067">ATP-binding</keyword>
<evidence type="ECO:0000259" key="9">
    <source>
        <dbReference type="Pfam" id="PF12169"/>
    </source>
</evidence>
<feature type="compositionally biased region" description="Polar residues" evidence="8">
    <location>
        <begin position="96"/>
        <end position="117"/>
    </location>
</feature>
<dbReference type="InterPro" id="IPR045085">
    <property type="entry name" value="HLD_clamp_pol_III_gamma_tau"/>
</dbReference>
<dbReference type="GO" id="GO:0005663">
    <property type="term" value="C:DNA replication factor C complex"/>
    <property type="evidence" value="ECO:0007669"/>
    <property type="project" value="TreeGrafter"/>
</dbReference>
<keyword evidence="3" id="KW-0547">Nucleotide-binding</keyword>
<keyword evidence="4" id="KW-0862">Zinc</keyword>
<dbReference type="GO" id="GO:0006261">
    <property type="term" value="P:DNA-templated DNA replication"/>
    <property type="evidence" value="ECO:0007669"/>
    <property type="project" value="TreeGrafter"/>
</dbReference>
<dbReference type="Gene3D" id="3.40.50.300">
    <property type="entry name" value="P-loop containing nucleotide triphosphate hydrolases"/>
    <property type="match status" value="1"/>
</dbReference>
<dbReference type="EMBL" id="JAINDJ010000002">
    <property type="protein sequence ID" value="KAG9457117.1"/>
    <property type="molecule type" value="Genomic_DNA"/>
</dbReference>
<feature type="region of interest" description="Disordered" evidence="8">
    <location>
        <begin position="802"/>
        <end position="842"/>
    </location>
</feature>
<dbReference type="Pfam" id="PF13177">
    <property type="entry name" value="DNA_pol3_delta2"/>
    <property type="match status" value="1"/>
</dbReference>
<dbReference type="Gene3D" id="1.10.8.60">
    <property type="match status" value="1"/>
</dbReference>
<dbReference type="GO" id="GO:0009360">
    <property type="term" value="C:DNA polymerase III complex"/>
    <property type="evidence" value="ECO:0007669"/>
    <property type="project" value="InterPro"/>
</dbReference>
<accession>A0AAV7F7I3</accession>
<gene>
    <name evidence="11" type="ORF">H6P81_001625</name>
</gene>
<dbReference type="CDD" id="cd18137">
    <property type="entry name" value="HLD_clamp_pol_III_gamma_tau"/>
    <property type="match status" value="1"/>
</dbReference>